<evidence type="ECO:0000256" key="2">
    <source>
        <dbReference type="SAM" id="SignalP"/>
    </source>
</evidence>
<organism evidence="3 4">
    <name type="scientific">Botryobasidium botryosum (strain FD-172 SS1)</name>
    <dbReference type="NCBI Taxonomy" id="930990"/>
    <lineage>
        <taxon>Eukaryota</taxon>
        <taxon>Fungi</taxon>
        <taxon>Dikarya</taxon>
        <taxon>Basidiomycota</taxon>
        <taxon>Agaricomycotina</taxon>
        <taxon>Agaricomycetes</taxon>
        <taxon>Cantharellales</taxon>
        <taxon>Botryobasidiaceae</taxon>
        <taxon>Botryobasidium</taxon>
    </lineage>
</organism>
<evidence type="ECO:0000313" key="4">
    <source>
        <dbReference type="Proteomes" id="UP000027195"/>
    </source>
</evidence>
<sequence>MRAVFAVPTLLFMALAAFAAPTLVRQADVHARQLGPAGALHSLLPLSHGVPLASPVTKDALPLAPLLNLVAPDTSSVADTKPQTHASPESAIHSRDGTAPNSVGAILRPLVATLHKVPVANAVSDNVLKTEIPTIETLV</sequence>
<feature type="compositionally biased region" description="Polar residues" evidence="1">
    <location>
        <begin position="76"/>
        <end position="87"/>
    </location>
</feature>
<keyword evidence="4" id="KW-1185">Reference proteome</keyword>
<feature type="signal peptide" evidence="2">
    <location>
        <begin position="1"/>
        <end position="19"/>
    </location>
</feature>
<dbReference type="EMBL" id="KL198026">
    <property type="protein sequence ID" value="KDQ16815.1"/>
    <property type="molecule type" value="Genomic_DNA"/>
</dbReference>
<name>A0A067MQ71_BOTB1</name>
<dbReference type="Proteomes" id="UP000027195">
    <property type="component" value="Unassembled WGS sequence"/>
</dbReference>
<reference evidence="4" key="1">
    <citation type="journal article" date="2014" name="Proc. Natl. Acad. Sci. U.S.A.">
        <title>Extensive sampling of basidiomycete genomes demonstrates inadequacy of the white-rot/brown-rot paradigm for wood decay fungi.</title>
        <authorList>
            <person name="Riley R."/>
            <person name="Salamov A.A."/>
            <person name="Brown D.W."/>
            <person name="Nagy L.G."/>
            <person name="Floudas D."/>
            <person name="Held B.W."/>
            <person name="Levasseur A."/>
            <person name="Lombard V."/>
            <person name="Morin E."/>
            <person name="Otillar R."/>
            <person name="Lindquist E.A."/>
            <person name="Sun H."/>
            <person name="LaButti K.M."/>
            <person name="Schmutz J."/>
            <person name="Jabbour D."/>
            <person name="Luo H."/>
            <person name="Baker S.E."/>
            <person name="Pisabarro A.G."/>
            <person name="Walton J.D."/>
            <person name="Blanchette R.A."/>
            <person name="Henrissat B."/>
            <person name="Martin F."/>
            <person name="Cullen D."/>
            <person name="Hibbett D.S."/>
            <person name="Grigoriev I.V."/>
        </authorList>
    </citation>
    <scope>NUCLEOTIDE SEQUENCE [LARGE SCALE GENOMIC DNA]</scope>
    <source>
        <strain evidence="4">FD-172 SS1</strain>
    </source>
</reference>
<feature type="region of interest" description="Disordered" evidence="1">
    <location>
        <begin position="76"/>
        <end position="100"/>
    </location>
</feature>
<dbReference type="InParanoid" id="A0A067MQ71"/>
<evidence type="ECO:0000313" key="3">
    <source>
        <dbReference type="EMBL" id="KDQ16815.1"/>
    </source>
</evidence>
<keyword evidence="2" id="KW-0732">Signal</keyword>
<proteinExistence type="predicted"/>
<dbReference type="HOGENOM" id="CLU_1844758_0_0_1"/>
<dbReference type="AlphaFoldDB" id="A0A067MQ71"/>
<protein>
    <submittedName>
        <fullName evidence="3">Uncharacterized protein</fullName>
    </submittedName>
</protein>
<accession>A0A067MQ71</accession>
<evidence type="ECO:0000256" key="1">
    <source>
        <dbReference type="SAM" id="MobiDB-lite"/>
    </source>
</evidence>
<gene>
    <name evidence="3" type="ORF">BOTBODRAFT_30709</name>
</gene>
<feature type="chain" id="PRO_5001645810" evidence="2">
    <location>
        <begin position="20"/>
        <end position="139"/>
    </location>
</feature>